<proteinExistence type="predicted"/>
<organism evidence="2 3">
    <name type="scientific">Phaedon cochleariae</name>
    <name type="common">Mustard beetle</name>
    <dbReference type="NCBI Taxonomy" id="80249"/>
    <lineage>
        <taxon>Eukaryota</taxon>
        <taxon>Metazoa</taxon>
        <taxon>Ecdysozoa</taxon>
        <taxon>Arthropoda</taxon>
        <taxon>Hexapoda</taxon>
        <taxon>Insecta</taxon>
        <taxon>Pterygota</taxon>
        <taxon>Neoptera</taxon>
        <taxon>Endopterygota</taxon>
        <taxon>Coleoptera</taxon>
        <taxon>Polyphaga</taxon>
        <taxon>Cucujiformia</taxon>
        <taxon>Chrysomeloidea</taxon>
        <taxon>Chrysomelidae</taxon>
        <taxon>Chrysomelinae</taxon>
        <taxon>Chrysomelini</taxon>
        <taxon>Phaedon</taxon>
    </lineage>
</organism>
<feature type="compositionally biased region" description="Basic and acidic residues" evidence="1">
    <location>
        <begin position="90"/>
        <end position="110"/>
    </location>
</feature>
<dbReference type="InterPro" id="IPR027417">
    <property type="entry name" value="P-loop_NTPase"/>
</dbReference>
<feature type="compositionally biased region" description="Basic and acidic residues" evidence="1">
    <location>
        <begin position="49"/>
        <end position="73"/>
    </location>
</feature>
<dbReference type="OrthoDB" id="252964at2759"/>
<evidence type="ECO:0000313" key="2">
    <source>
        <dbReference type="EMBL" id="CAG9816068.1"/>
    </source>
</evidence>
<feature type="region of interest" description="Disordered" evidence="1">
    <location>
        <begin position="1"/>
        <end position="121"/>
    </location>
</feature>
<feature type="compositionally biased region" description="Polar residues" evidence="1">
    <location>
        <begin position="1"/>
        <end position="11"/>
    </location>
</feature>
<keyword evidence="3" id="KW-1185">Reference proteome</keyword>
<protein>
    <recommendedName>
        <fullName evidence="4">Neuromodulin</fullName>
    </recommendedName>
</protein>
<sequence length="152" mass="17087">MRSNGSATSPSSEDRRSTAAEPEQQAATKIQAAFRGHRSRQSMKQPAGAKEEAAREPTREQLEEEFRMDDQELCHAATKIQASFRGHMSRKQENEKHNEDSGSSQDKKPEADEDLDIDLTDPDLNKAAVKIQASFRGHMIRKEHEGETQPNN</sequence>
<accession>A0A9N9SBW0</accession>
<gene>
    <name evidence="2" type="ORF">PHAECO_LOCUS3635</name>
</gene>
<evidence type="ECO:0008006" key="4">
    <source>
        <dbReference type="Google" id="ProtNLM"/>
    </source>
</evidence>
<dbReference type="Pfam" id="PF00612">
    <property type="entry name" value="IQ"/>
    <property type="match status" value="3"/>
</dbReference>
<dbReference type="Gene3D" id="1.20.5.190">
    <property type="match status" value="3"/>
</dbReference>
<feature type="compositionally biased region" description="Acidic residues" evidence="1">
    <location>
        <begin position="111"/>
        <end position="121"/>
    </location>
</feature>
<dbReference type="GO" id="GO:0005516">
    <property type="term" value="F:calmodulin binding"/>
    <property type="evidence" value="ECO:0007669"/>
    <property type="project" value="TreeGrafter"/>
</dbReference>
<dbReference type="EMBL" id="OU896719">
    <property type="protein sequence ID" value="CAG9816068.1"/>
    <property type="molecule type" value="Genomic_DNA"/>
</dbReference>
<dbReference type="AlphaFoldDB" id="A0A9N9SBW0"/>
<evidence type="ECO:0000313" key="3">
    <source>
        <dbReference type="Proteomes" id="UP001153737"/>
    </source>
</evidence>
<reference evidence="2" key="1">
    <citation type="submission" date="2022-01" db="EMBL/GenBank/DDBJ databases">
        <authorList>
            <person name="King R."/>
        </authorList>
    </citation>
    <scope>NUCLEOTIDE SEQUENCE</scope>
</reference>
<dbReference type="PANTHER" id="PTHR10699">
    <property type="entry name" value="NEUROMODULIN"/>
    <property type="match status" value="1"/>
</dbReference>
<dbReference type="PANTHER" id="PTHR10699:SF11">
    <property type="entry name" value="IGLOO, ISOFORM A"/>
    <property type="match status" value="1"/>
</dbReference>
<reference evidence="2" key="2">
    <citation type="submission" date="2022-10" db="EMBL/GenBank/DDBJ databases">
        <authorList>
            <consortium name="ENA_rothamsted_submissions"/>
            <consortium name="culmorum"/>
            <person name="King R."/>
        </authorList>
    </citation>
    <scope>NUCLEOTIDE SEQUENCE</scope>
</reference>
<dbReference type="Proteomes" id="UP001153737">
    <property type="component" value="Chromosome 13"/>
</dbReference>
<dbReference type="CDD" id="cd23767">
    <property type="entry name" value="IQCD"/>
    <property type="match status" value="1"/>
</dbReference>
<dbReference type="PROSITE" id="PS50096">
    <property type="entry name" value="IQ"/>
    <property type="match status" value="3"/>
</dbReference>
<dbReference type="SUPFAM" id="SSF52540">
    <property type="entry name" value="P-loop containing nucleoside triphosphate hydrolases"/>
    <property type="match status" value="1"/>
</dbReference>
<name>A0A9N9SBW0_PHACE</name>
<dbReference type="SMART" id="SM00015">
    <property type="entry name" value="IQ"/>
    <property type="match status" value="3"/>
</dbReference>
<evidence type="ECO:0000256" key="1">
    <source>
        <dbReference type="SAM" id="MobiDB-lite"/>
    </source>
</evidence>
<dbReference type="InterPro" id="IPR000048">
    <property type="entry name" value="IQ_motif_EF-hand-BS"/>
</dbReference>